<protein>
    <submittedName>
        <fullName evidence="1">Uncharacterized protein</fullName>
    </submittedName>
</protein>
<dbReference type="Proteomes" id="UP001165082">
    <property type="component" value="Unassembled WGS sequence"/>
</dbReference>
<proteinExistence type="predicted"/>
<organism evidence="1 2">
    <name type="scientific">Triparma retinervis</name>
    <dbReference type="NCBI Taxonomy" id="2557542"/>
    <lineage>
        <taxon>Eukaryota</taxon>
        <taxon>Sar</taxon>
        <taxon>Stramenopiles</taxon>
        <taxon>Ochrophyta</taxon>
        <taxon>Bolidophyceae</taxon>
        <taxon>Parmales</taxon>
        <taxon>Triparmaceae</taxon>
        <taxon>Triparma</taxon>
    </lineage>
</organism>
<dbReference type="SUPFAM" id="SSF55729">
    <property type="entry name" value="Acyl-CoA N-acyltransferases (Nat)"/>
    <property type="match status" value="1"/>
</dbReference>
<dbReference type="InterPro" id="IPR016181">
    <property type="entry name" value="Acyl_CoA_acyltransferase"/>
</dbReference>
<sequence length="190" mass="21431">MAGELLREGDEFRDDYDDLDSTGHILVRHLGCAVASTRIVNGNHTPLEAEKYNWIDVRGLLGPLSGNSDNIAEPSRVVACRSVRGTNVVPLMYLHSLDWFMKNDVGGIVGMVDAEARPLIEHYSRWSQAKWITQEPFVADDFIKGRKLDMCFVPVGLKGTKERENFLLTNFAPAFAAYSLMRSPRRKLYN</sequence>
<accession>A0A9W6Z5C7</accession>
<comment type="caution">
    <text evidence="1">The sequence shown here is derived from an EMBL/GenBank/DDBJ whole genome shotgun (WGS) entry which is preliminary data.</text>
</comment>
<dbReference type="OrthoDB" id="184915at2759"/>
<keyword evidence="2" id="KW-1185">Reference proteome</keyword>
<dbReference type="EMBL" id="BRXZ01003114">
    <property type="protein sequence ID" value="GMH47579.1"/>
    <property type="molecule type" value="Genomic_DNA"/>
</dbReference>
<dbReference type="AlphaFoldDB" id="A0A9W6Z5C7"/>
<evidence type="ECO:0000313" key="2">
    <source>
        <dbReference type="Proteomes" id="UP001165082"/>
    </source>
</evidence>
<evidence type="ECO:0000313" key="1">
    <source>
        <dbReference type="EMBL" id="GMH47579.1"/>
    </source>
</evidence>
<gene>
    <name evidence="1" type="ORF">TrRE_jg8596</name>
</gene>
<reference evidence="1" key="1">
    <citation type="submission" date="2022-07" db="EMBL/GenBank/DDBJ databases">
        <title>Genome analysis of Parmales, a sister group of diatoms, reveals the evolutionary specialization of diatoms from phago-mixotrophs to photoautotrophs.</title>
        <authorList>
            <person name="Ban H."/>
            <person name="Sato S."/>
            <person name="Yoshikawa S."/>
            <person name="Kazumasa Y."/>
            <person name="Nakamura Y."/>
            <person name="Ichinomiya M."/>
            <person name="Saitoh K."/>
            <person name="Sato N."/>
            <person name="Blanc-Mathieu R."/>
            <person name="Endo H."/>
            <person name="Kuwata A."/>
            <person name="Ogata H."/>
        </authorList>
    </citation>
    <scope>NUCLEOTIDE SEQUENCE</scope>
</reference>
<name>A0A9W6Z5C7_9STRA</name>